<dbReference type="EMBL" id="BMZH01000006">
    <property type="protein sequence ID" value="GHA95698.1"/>
    <property type="molecule type" value="Genomic_DNA"/>
</dbReference>
<evidence type="ECO:0000313" key="4">
    <source>
        <dbReference type="Proteomes" id="UP000634004"/>
    </source>
</evidence>
<protein>
    <recommendedName>
        <fullName evidence="5">Lipoprotein</fullName>
    </recommendedName>
</protein>
<evidence type="ECO:0000256" key="1">
    <source>
        <dbReference type="SAM" id="MobiDB-lite"/>
    </source>
</evidence>
<comment type="caution">
    <text evidence="3">The sequence shown here is derived from an EMBL/GenBank/DDBJ whole genome shotgun (WGS) entry which is preliminary data.</text>
</comment>
<gene>
    <name evidence="3" type="ORF">GCM10009069_18420</name>
</gene>
<keyword evidence="2" id="KW-0732">Signal</keyword>
<reference evidence="3" key="1">
    <citation type="journal article" date="2014" name="Int. J. Syst. Evol. Microbiol.">
        <title>Complete genome sequence of Corynebacterium casei LMG S-19264T (=DSM 44701T), isolated from a smear-ripened cheese.</title>
        <authorList>
            <consortium name="US DOE Joint Genome Institute (JGI-PGF)"/>
            <person name="Walter F."/>
            <person name="Albersmeier A."/>
            <person name="Kalinowski J."/>
            <person name="Ruckert C."/>
        </authorList>
    </citation>
    <scope>NUCLEOTIDE SEQUENCE</scope>
    <source>
        <strain evidence="3">KCTC 32513</strain>
    </source>
</reference>
<evidence type="ECO:0008006" key="5">
    <source>
        <dbReference type="Google" id="ProtNLM"/>
    </source>
</evidence>
<dbReference type="Proteomes" id="UP000634004">
    <property type="component" value="Unassembled WGS sequence"/>
</dbReference>
<organism evidence="3 4">
    <name type="scientific">Algimonas arctica</name>
    <dbReference type="NCBI Taxonomy" id="1479486"/>
    <lineage>
        <taxon>Bacteria</taxon>
        <taxon>Pseudomonadati</taxon>
        <taxon>Pseudomonadota</taxon>
        <taxon>Alphaproteobacteria</taxon>
        <taxon>Maricaulales</taxon>
        <taxon>Robiginitomaculaceae</taxon>
        <taxon>Algimonas</taxon>
    </lineage>
</organism>
<feature type="signal peptide" evidence="2">
    <location>
        <begin position="1"/>
        <end position="27"/>
    </location>
</feature>
<dbReference type="RefSeq" id="WP_189497706.1">
    <property type="nucleotide sequence ID" value="NZ_BMZH01000006.1"/>
</dbReference>
<evidence type="ECO:0000313" key="3">
    <source>
        <dbReference type="EMBL" id="GHA95698.1"/>
    </source>
</evidence>
<evidence type="ECO:0000256" key="2">
    <source>
        <dbReference type="SAM" id="SignalP"/>
    </source>
</evidence>
<accession>A0A8J3G2N9</accession>
<dbReference type="AlphaFoldDB" id="A0A8J3G2N9"/>
<keyword evidence="4" id="KW-1185">Reference proteome</keyword>
<sequence length="105" mass="11061">MKTLLSLTTLNHTACITVALFALSACATTETTTMMADASAVTTSAETTTKKAEVDDSLICKKTTVVGSKFNKRVCATQAQWDARAAADREATESIQRSKAPGVSN</sequence>
<feature type="chain" id="PRO_5035200098" description="Lipoprotein" evidence="2">
    <location>
        <begin position="28"/>
        <end position="105"/>
    </location>
</feature>
<feature type="region of interest" description="Disordered" evidence="1">
    <location>
        <begin position="86"/>
        <end position="105"/>
    </location>
</feature>
<name>A0A8J3G2N9_9PROT</name>
<reference evidence="3" key="2">
    <citation type="submission" date="2020-09" db="EMBL/GenBank/DDBJ databases">
        <authorList>
            <person name="Sun Q."/>
            <person name="Kim S."/>
        </authorList>
    </citation>
    <scope>NUCLEOTIDE SEQUENCE</scope>
    <source>
        <strain evidence="3">KCTC 32513</strain>
    </source>
</reference>
<proteinExistence type="predicted"/>
<dbReference type="PROSITE" id="PS51257">
    <property type="entry name" value="PROKAR_LIPOPROTEIN"/>
    <property type="match status" value="1"/>
</dbReference>